<dbReference type="SUPFAM" id="SSF51730">
    <property type="entry name" value="FAD-linked oxidoreductase"/>
    <property type="match status" value="1"/>
</dbReference>
<keyword evidence="4 5" id="KW-0642">Proline metabolism</keyword>
<dbReference type="PANTHER" id="PTHR13914:SF0">
    <property type="entry name" value="PROLINE DEHYDROGENASE 1, MITOCHONDRIAL"/>
    <property type="match status" value="1"/>
</dbReference>
<dbReference type="PANTHER" id="PTHR13914">
    <property type="entry name" value="PROLINE OXIDASE"/>
    <property type="match status" value="1"/>
</dbReference>
<dbReference type="EC" id="1.5.5.2" evidence="2 5"/>
<dbReference type="GO" id="GO:0005739">
    <property type="term" value="C:mitochondrion"/>
    <property type="evidence" value="ECO:0007669"/>
    <property type="project" value="TreeGrafter"/>
</dbReference>
<protein>
    <recommendedName>
        <fullName evidence="2 5">Proline dehydrogenase</fullName>
        <ecNumber evidence="2 5">1.5.5.2</ecNumber>
    </recommendedName>
</protein>
<reference evidence="7" key="1">
    <citation type="submission" date="2021-01" db="EMBL/GenBank/DDBJ databases">
        <authorList>
            <person name="Corre E."/>
            <person name="Pelletier E."/>
            <person name="Niang G."/>
            <person name="Scheremetjew M."/>
            <person name="Finn R."/>
            <person name="Kale V."/>
            <person name="Holt S."/>
            <person name="Cochrane G."/>
            <person name="Meng A."/>
            <person name="Brown T."/>
            <person name="Cohen L."/>
        </authorList>
    </citation>
    <scope>NUCLEOTIDE SEQUENCE</scope>
    <source>
        <strain evidence="7">Clade-D-RCC1621</strain>
    </source>
</reference>
<dbReference type="InterPro" id="IPR029041">
    <property type="entry name" value="FAD-linked_oxidoreductase-like"/>
</dbReference>
<dbReference type="GO" id="GO:0071949">
    <property type="term" value="F:FAD binding"/>
    <property type="evidence" value="ECO:0007669"/>
    <property type="project" value="TreeGrafter"/>
</dbReference>
<keyword evidence="3 5" id="KW-0560">Oxidoreductase</keyword>
<dbReference type="AlphaFoldDB" id="A0A7S0WLV5"/>
<evidence type="ECO:0000256" key="3">
    <source>
        <dbReference type="ARBA" id="ARBA00023002"/>
    </source>
</evidence>
<dbReference type="GO" id="GO:0010133">
    <property type="term" value="P:L-proline catabolic process to L-glutamate"/>
    <property type="evidence" value="ECO:0007669"/>
    <property type="project" value="TreeGrafter"/>
</dbReference>
<proteinExistence type="inferred from homology"/>
<sequence>MAFLSHIRHITPRLHFAALSHELPALVEGLRALGCGTIIDFAREHRPSVESHRVASVIAQRMHEYPSAMHAIKLSALGAQDDRALAARHATNIAALAARLNTSMAVDAEENSLHRSYSETASGLMEQYNAKIDGSSGFAPGAMPTVFKTYQMYRADSVDELEKDIEIAKNRGYIMGAKLVRGAYLRLDRDSGALLPTKAATDASYAKGLETALSSANGHVMALVATRNMDNIEQALASENTDRAVFAQLLGMDDETTSRLVEERARVFKYVPFGNGITDLTPYLFRRFLERLSWG</sequence>
<dbReference type="InterPro" id="IPR015659">
    <property type="entry name" value="Proline_oxidase"/>
</dbReference>
<evidence type="ECO:0000256" key="5">
    <source>
        <dbReference type="RuleBase" id="RU364054"/>
    </source>
</evidence>
<dbReference type="Pfam" id="PF01619">
    <property type="entry name" value="Pro_dh"/>
    <property type="match status" value="1"/>
</dbReference>
<name>A0A7S0WLV5_9CHLO</name>
<evidence type="ECO:0000256" key="1">
    <source>
        <dbReference type="ARBA" id="ARBA00005869"/>
    </source>
</evidence>
<evidence type="ECO:0000256" key="4">
    <source>
        <dbReference type="ARBA" id="ARBA00023062"/>
    </source>
</evidence>
<keyword evidence="5" id="KW-0274">FAD</keyword>
<gene>
    <name evidence="7" type="ORF">OMED0930_LOCUS2879</name>
</gene>
<dbReference type="GO" id="GO:0004657">
    <property type="term" value="F:proline dehydrogenase activity"/>
    <property type="evidence" value="ECO:0007669"/>
    <property type="project" value="UniProtKB-EC"/>
</dbReference>
<dbReference type="EMBL" id="HBFO01004175">
    <property type="protein sequence ID" value="CAD8811785.1"/>
    <property type="molecule type" value="Transcribed_RNA"/>
</dbReference>
<dbReference type="InterPro" id="IPR002872">
    <property type="entry name" value="Proline_DH_dom"/>
</dbReference>
<comment type="catalytic activity">
    <reaction evidence="5">
        <text>L-proline + a quinone = (S)-1-pyrroline-5-carboxylate + a quinol + H(+)</text>
        <dbReference type="Rhea" id="RHEA:23784"/>
        <dbReference type="ChEBI" id="CHEBI:15378"/>
        <dbReference type="ChEBI" id="CHEBI:17388"/>
        <dbReference type="ChEBI" id="CHEBI:24646"/>
        <dbReference type="ChEBI" id="CHEBI:60039"/>
        <dbReference type="ChEBI" id="CHEBI:132124"/>
        <dbReference type="EC" id="1.5.5.2"/>
    </reaction>
</comment>
<organism evidence="7">
    <name type="scientific">Ostreococcus mediterraneus</name>
    <dbReference type="NCBI Taxonomy" id="1486918"/>
    <lineage>
        <taxon>Eukaryota</taxon>
        <taxon>Viridiplantae</taxon>
        <taxon>Chlorophyta</taxon>
        <taxon>Mamiellophyceae</taxon>
        <taxon>Mamiellales</taxon>
        <taxon>Bathycoccaceae</taxon>
        <taxon>Ostreococcus</taxon>
    </lineage>
</organism>
<feature type="domain" description="Proline dehydrogenase" evidence="6">
    <location>
        <begin position="55"/>
        <end position="290"/>
    </location>
</feature>
<dbReference type="Gene3D" id="3.20.20.220">
    <property type="match status" value="1"/>
</dbReference>
<evidence type="ECO:0000259" key="6">
    <source>
        <dbReference type="Pfam" id="PF01619"/>
    </source>
</evidence>
<accession>A0A7S0WLV5</accession>
<evidence type="ECO:0000256" key="2">
    <source>
        <dbReference type="ARBA" id="ARBA00012695"/>
    </source>
</evidence>
<keyword evidence="5" id="KW-0285">Flavoprotein</keyword>
<comment type="function">
    <text evidence="5">Converts proline to delta-1-pyrroline-5-carboxylate.</text>
</comment>
<comment type="similarity">
    <text evidence="1 5">Belongs to the proline oxidase family.</text>
</comment>
<comment type="cofactor">
    <cofactor evidence="5">
        <name>FAD</name>
        <dbReference type="ChEBI" id="CHEBI:57692"/>
    </cofactor>
</comment>
<evidence type="ECO:0000313" key="7">
    <source>
        <dbReference type="EMBL" id="CAD8811785.1"/>
    </source>
</evidence>